<dbReference type="SUPFAM" id="SSF141523">
    <property type="entry name" value="L,D-transpeptidase catalytic domain-like"/>
    <property type="match status" value="1"/>
</dbReference>
<dbReference type="GO" id="GO:0009252">
    <property type="term" value="P:peptidoglycan biosynthetic process"/>
    <property type="evidence" value="ECO:0007669"/>
    <property type="project" value="UniProtKB-KW"/>
</dbReference>
<name>A0A972FAX6_9RHOO</name>
<comment type="pathway">
    <text evidence="1 7">Cell wall biogenesis; peptidoglycan biosynthesis.</text>
</comment>
<reference evidence="10" key="1">
    <citation type="submission" date="2019-12" db="EMBL/GenBank/DDBJ databases">
        <title>Comparative genomics gives insights into the taxonomy of the Azoarcus-Aromatoleum group and reveals separate origins of nif in the plant-associated Azoarcus and non-plant-associated Aromatoleum sub-groups.</title>
        <authorList>
            <person name="Lafos M."/>
            <person name="Maluk M."/>
            <person name="Batista M."/>
            <person name="Junghare M."/>
            <person name="Carmona M."/>
            <person name="Faoro H."/>
            <person name="Cruz L.M."/>
            <person name="Battistoni F."/>
            <person name="De Souza E."/>
            <person name="Pedrosa F."/>
            <person name="Chen W.-M."/>
            <person name="Poole P.S."/>
            <person name="Dixon R.A."/>
            <person name="James E.K."/>
        </authorList>
    </citation>
    <scope>NUCLEOTIDE SEQUENCE</scope>
    <source>
        <strain evidence="10">NSC3</strain>
    </source>
</reference>
<evidence type="ECO:0000256" key="3">
    <source>
        <dbReference type="ARBA" id="ARBA00022679"/>
    </source>
</evidence>
<evidence type="ECO:0000313" key="10">
    <source>
        <dbReference type="EMBL" id="NMG03374.1"/>
    </source>
</evidence>
<evidence type="ECO:0000313" key="11">
    <source>
        <dbReference type="Proteomes" id="UP000599523"/>
    </source>
</evidence>
<dbReference type="Pfam" id="PF03734">
    <property type="entry name" value="YkuD"/>
    <property type="match status" value="1"/>
</dbReference>
<keyword evidence="8" id="KW-0732">Signal</keyword>
<dbReference type="Pfam" id="PF20142">
    <property type="entry name" value="Scaffold"/>
    <property type="match status" value="1"/>
</dbReference>
<dbReference type="GO" id="GO:0004180">
    <property type="term" value="F:carboxypeptidase activity"/>
    <property type="evidence" value="ECO:0007669"/>
    <property type="project" value="UniProtKB-ARBA"/>
</dbReference>
<dbReference type="CDD" id="cd16913">
    <property type="entry name" value="YkuD_like"/>
    <property type="match status" value="1"/>
</dbReference>
<sequence>MENNSLSPYRYICLPLVWLALSLTKAALAAAGPTPDAIRAALETTQPVAHTSEQGRRVITRDELAWFYAARGHAPIWSEQPRLDRLQEAILELADDGLDPAAYALDEIRALGMRLAGGGTLAVCDELATSQVYLTALLHLSQGALDPAVFEPLWRSNGRPAPLIDRERLLMLAADSLDDIVAGFEAARPNVLHYRALRQAHATLRSSLADVHWPEVPPGATLREGMRSPRVPALRERLQAEGYDTGTGEPDSQAYDTALIAAVTAFQQANRLAADGVVGPATLAVLNLPPGARLDRLSVNLERMRWLAAEHRSNYVLVNIAGARVSYFRHGEAIWDMRTQVGRATRRTPLLASDITHLTLNPTWTVPPTILRNDKLPEIRQDIDYLARNNMRVLDAGGRPLDPYSIDWERPGNILLRQDAGPSNALGQVAIRFPNPFHVYLHDTPSQRLFDRDQRAFSSGCVRVERALELVDLLVEDGSDASPELVAERIASGRTSNFNLDRPIPIVMAYWTADVGEDGSPVFYPDIYRHDDRILAALRAPAKAYAIMSPCASAHS</sequence>
<dbReference type="InterPro" id="IPR036365">
    <property type="entry name" value="PGBD-like_sf"/>
</dbReference>
<feature type="chain" id="PRO_5037109965" evidence="8">
    <location>
        <begin position="30"/>
        <end position="556"/>
    </location>
</feature>
<dbReference type="Gene3D" id="2.40.440.10">
    <property type="entry name" value="L,D-transpeptidase catalytic domain-like"/>
    <property type="match status" value="1"/>
</dbReference>
<dbReference type="InterPro" id="IPR005490">
    <property type="entry name" value="LD_TPept_cat_dom"/>
</dbReference>
<evidence type="ECO:0000256" key="4">
    <source>
        <dbReference type="ARBA" id="ARBA00022960"/>
    </source>
</evidence>
<feature type="domain" description="L,D-TPase catalytic" evidence="9">
    <location>
        <begin position="314"/>
        <end position="487"/>
    </location>
</feature>
<keyword evidence="11" id="KW-1185">Reference proteome</keyword>
<dbReference type="GO" id="GO:0016740">
    <property type="term" value="F:transferase activity"/>
    <property type="evidence" value="ECO:0007669"/>
    <property type="project" value="UniProtKB-KW"/>
</dbReference>
<gene>
    <name evidence="10" type="ORF">GPA21_10350</name>
</gene>
<protein>
    <submittedName>
        <fullName evidence="10">L,D-transpeptidase family protein</fullName>
    </submittedName>
</protein>
<evidence type="ECO:0000256" key="1">
    <source>
        <dbReference type="ARBA" id="ARBA00004752"/>
    </source>
</evidence>
<keyword evidence="4 7" id="KW-0133">Cell shape</keyword>
<keyword evidence="5 7" id="KW-0573">Peptidoglycan synthesis</keyword>
<dbReference type="GO" id="GO:0008360">
    <property type="term" value="P:regulation of cell shape"/>
    <property type="evidence" value="ECO:0007669"/>
    <property type="project" value="UniProtKB-UniRule"/>
</dbReference>
<dbReference type="AlphaFoldDB" id="A0A972FAX6"/>
<dbReference type="InterPro" id="IPR002477">
    <property type="entry name" value="Peptidoglycan-bd-like"/>
</dbReference>
<dbReference type="InterPro" id="IPR052905">
    <property type="entry name" value="LD-transpeptidase_YkuD-like"/>
</dbReference>
<evidence type="ECO:0000256" key="8">
    <source>
        <dbReference type="SAM" id="SignalP"/>
    </source>
</evidence>
<feature type="active site" description="Nucleophile" evidence="7">
    <location>
        <position position="461"/>
    </location>
</feature>
<dbReference type="EMBL" id="WTVM01000053">
    <property type="protein sequence ID" value="NMG03374.1"/>
    <property type="molecule type" value="Genomic_DNA"/>
</dbReference>
<evidence type="ECO:0000256" key="6">
    <source>
        <dbReference type="ARBA" id="ARBA00023316"/>
    </source>
</evidence>
<dbReference type="GO" id="GO:0071555">
    <property type="term" value="P:cell wall organization"/>
    <property type="evidence" value="ECO:0007669"/>
    <property type="project" value="UniProtKB-UniRule"/>
</dbReference>
<dbReference type="InterPro" id="IPR038063">
    <property type="entry name" value="Transpep_catalytic_dom"/>
</dbReference>
<dbReference type="InterPro" id="IPR036366">
    <property type="entry name" value="PGBDSf"/>
</dbReference>
<dbReference type="InterPro" id="IPR045380">
    <property type="entry name" value="LD_TPept_scaffold_dom"/>
</dbReference>
<dbReference type="SUPFAM" id="SSF47090">
    <property type="entry name" value="PGBD-like"/>
    <property type="match status" value="1"/>
</dbReference>
<feature type="active site" description="Proton donor/acceptor" evidence="7">
    <location>
        <position position="442"/>
    </location>
</feature>
<dbReference type="PANTHER" id="PTHR41533:SF2">
    <property type="entry name" value="BLR7131 PROTEIN"/>
    <property type="match status" value="1"/>
</dbReference>
<dbReference type="Gene3D" id="1.10.101.10">
    <property type="entry name" value="PGBD-like superfamily/PGBD"/>
    <property type="match status" value="1"/>
</dbReference>
<keyword evidence="6 7" id="KW-0961">Cell wall biogenesis/degradation</keyword>
<keyword evidence="3" id="KW-0808">Transferase</keyword>
<organism evidence="10 11">
    <name type="scientific">Azoarcus taiwanensis</name>
    <dbReference type="NCBI Taxonomy" id="666964"/>
    <lineage>
        <taxon>Bacteria</taxon>
        <taxon>Pseudomonadati</taxon>
        <taxon>Pseudomonadota</taxon>
        <taxon>Betaproteobacteria</taxon>
        <taxon>Rhodocyclales</taxon>
        <taxon>Zoogloeaceae</taxon>
        <taxon>Azoarcus</taxon>
    </lineage>
</organism>
<evidence type="ECO:0000256" key="7">
    <source>
        <dbReference type="PROSITE-ProRule" id="PRU01373"/>
    </source>
</evidence>
<dbReference type="PANTHER" id="PTHR41533">
    <property type="entry name" value="L,D-TRANSPEPTIDASE HI_1667-RELATED"/>
    <property type="match status" value="1"/>
</dbReference>
<comment type="caution">
    <text evidence="10">The sequence shown here is derived from an EMBL/GenBank/DDBJ whole genome shotgun (WGS) entry which is preliminary data.</text>
</comment>
<dbReference type="PROSITE" id="PS52029">
    <property type="entry name" value="LD_TPASE"/>
    <property type="match status" value="1"/>
</dbReference>
<evidence type="ECO:0000259" key="9">
    <source>
        <dbReference type="PROSITE" id="PS52029"/>
    </source>
</evidence>
<dbReference type="Proteomes" id="UP000599523">
    <property type="component" value="Unassembled WGS sequence"/>
</dbReference>
<evidence type="ECO:0000256" key="5">
    <source>
        <dbReference type="ARBA" id="ARBA00022984"/>
    </source>
</evidence>
<evidence type="ECO:0000256" key="2">
    <source>
        <dbReference type="ARBA" id="ARBA00005992"/>
    </source>
</evidence>
<proteinExistence type="inferred from homology"/>
<accession>A0A972FAX6</accession>
<feature type="signal peptide" evidence="8">
    <location>
        <begin position="1"/>
        <end position="29"/>
    </location>
</feature>
<comment type="similarity">
    <text evidence="2">Belongs to the YkuD family.</text>
</comment>
<dbReference type="Pfam" id="PF01471">
    <property type="entry name" value="PG_binding_1"/>
    <property type="match status" value="1"/>
</dbReference>